<dbReference type="InterPro" id="IPR010985">
    <property type="entry name" value="Ribbon_hlx_hlx"/>
</dbReference>
<dbReference type="FunCoup" id="A0A7L4YQG6">
    <property type="interactions" value="1"/>
</dbReference>
<gene>
    <name evidence="1" type="ORF">EK0264_13150</name>
</gene>
<dbReference type="Proteomes" id="UP000463857">
    <property type="component" value="Chromosome"/>
</dbReference>
<dbReference type="GO" id="GO:0006355">
    <property type="term" value="P:regulation of DNA-templated transcription"/>
    <property type="evidence" value="ECO:0007669"/>
    <property type="project" value="InterPro"/>
</dbReference>
<dbReference type="RefSeq" id="WP_159546281.1">
    <property type="nucleotide sequence ID" value="NZ_CP047156.1"/>
</dbReference>
<organism evidence="1 2">
    <name type="scientific">Epidermidibacterium keratini</name>
    <dbReference type="NCBI Taxonomy" id="1891644"/>
    <lineage>
        <taxon>Bacteria</taxon>
        <taxon>Bacillati</taxon>
        <taxon>Actinomycetota</taxon>
        <taxon>Actinomycetes</taxon>
        <taxon>Sporichthyales</taxon>
        <taxon>Sporichthyaceae</taxon>
        <taxon>Epidermidibacterium</taxon>
    </lineage>
</organism>
<evidence type="ECO:0000313" key="2">
    <source>
        <dbReference type="Proteomes" id="UP000463857"/>
    </source>
</evidence>
<dbReference type="Gene3D" id="1.10.1220.10">
    <property type="entry name" value="Met repressor-like"/>
    <property type="match status" value="1"/>
</dbReference>
<evidence type="ECO:0000313" key="1">
    <source>
        <dbReference type="EMBL" id="QHC01144.1"/>
    </source>
</evidence>
<dbReference type="InterPro" id="IPR013321">
    <property type="entry name" value="Arc_rbn_hlx_hlx"/>
</dbReference>
<dbReference type="OrthoDB" id="73061at2"/>
<dbReference type="InParanoid" id="A0A7L4YQG6"/>
<dbReference type="KEGG" id="eke:EK0264_13150"/>
<dbReference type="EMBL" id="CP047156">
    <property type="protein sequence ID" value="QHC01144.1"/>
    <property type="molecule type" value="Genomic_DNA"/>
</dbReference>
<dbReference type="AlphaFoldDB" id="A0A7L4YQG6"/>
<name>A0A7L4YQG6_9ACTN</name>
<sequence>MKTAISVPDETFERIERVAKKHGINRSQFYATAAAKYADELESNELTAAINAVADAVNDDDSTTAARAAANRTLSDPITSQW</sequence>
<accession>A0A7L4YQG6</accession>
<reference evidence="1 2" key="1">
    <citation type="journal article" date="2018" name="Int. J. Syst. Evol. Microbiol.">
        <title>Epidermidibacterium keratini gen. nov., sp. nov., a member of the family Sporichthyaceae, isolated from keratin epidermis.</title>
        <authorList>
            <person name="Lee D.G."/>
            <person name="Trujillo M.E."/>
            <person name="Kang S."/>
            <person name="Nam J.J."/>
            <person name="Kim Y.J."/>
        </authorList>
    </citation>
    <scope>NUCLEOTIDE SEQUENCE [LARGE SCALE GENOMIC DNA]</scope>
    <source>
        <strain evidence="1 2">EPI-7</strain>
    </source>
</reference>
<protein>
    <submittedName>
        <fullName evidence="1">CopG family transcriptional regulator</fullName>
    </submittedName>
</protein>
<keyword evidence="2" id="KW-1185">Reference proteome</keyword>
<proteinExistence type="predicted"/>
<dbReference type="SUPFAM" id="SSF47598">
    <property type="entry name" value="Ribbon-helix-helix"/>
    <property type="match status" value="1"/>
</dbReference>